<evidence type="ECO:0000313" key="3">
    <source>
        <dbReference type="EMBL" id="KAE9324430.1"/>
    </source>
</evidence>
<evidence type="ECO:0000313" key="4">
    <source>
        <dbReference type="Proteomes" id="UP000476176"/>
    </source>
</evidence>
<gene>
    <name evidence="2" type="ORF">PF004_g8915</name>
    <name evidence="3" type="ORF">PF008_g17125</name>
    <name evidence="1" type="ORF">PF010_g9219</name>
</gene>
<dbReference type="EMBL" id="QXFX01000436">
    <property type="protein sequence ID" value="KAE9115744.1"/>
    <property type="molecule type" value="Genomic_DNA"/>
</dbReference>
<organism evidence="3 5">
    <name type="scientific">Phytophthora fragariae</name>
    <dbReference type="NCBI Taxonomy" id="53985"/>
    <lineage>
        <taxon>Eukaryota</taxon>
        <taxon>Sar</taxon>
        <taxon>Stramenopiles</taxon>
        <taxon>Oomycota</taxon>
        <taxon>Peronosporomycetes</taxon>
        <taxon>Peronosporales</taxon>
        <taxon>Peronosporaceae</taxon>
        <taxon>Phytophthora</taxon>
    </lineage>
</organism>
<name>A0A6G0R9B1_9STRA</name>
<evidence type="ECO:0000313" key="2">
    <source>
        <dbReference type="EMBL" id="KAE9236216.1"/>
    </source>
</evidence>
<dbReference type="Proteomes" id="UP000476176">
    <property type="component" value="Unassembled WGS sequence"/>
</dbReference>
<dbReference type="Proteomes" id="UP000488956">
    <property type="component" value="Unassembled WGS sequence"/>
</dbReference>
<evidence type="ECO:0000313" key="5">
    <source>
        <dbReference type="Proteomes" id="UP000486351"/>
    </source>
</evidence>
<dbReference type="EMBL" id="QXGC01000424">
    <property type="protein sequence ID" value="KAE9236216.1"/>
    <property type="molecule type" value="Genomic_DNA"/>
</dbReference>
<accession>A0A6G0R9B1</accession>
<evidence type="ECO:0000313" key="6">
    <source>
        <dbReference type="Proteomes" id="UP000488956"/>
    </source>
</evidence>
<proteinExistence type="predicted"/>
<dbReference type="EMBL" id="QXFY01001215">
    <property type="protein sequence ID" value="KAE9324430.1"/>
    <property type="molecule type" value="Genomic_DNA"/>
</dbReference>
<sequence length="67" mass="7187">MPLGSVDAKTFSSCTKAVVLQLVLAAYRRICDREACNELVLVCSGPKACPRDSRGKSGWCSAKIINV</sequence>
<dbReference type="AlphaFoldDB" id="A0A6G0R9B1"/>
<evidence type="ECO:0000313" key="1">
    <source>
        <dbReference type="EMBL" id="KAE9115744.1"/>
    </source>
</evidence>
<protein>
    <submittedName>
        <fullName evidence="3">Uncharacterized protein</fullName>
    </submittedName>
</protein>
<dbReference type="Proteomes" id="UP000486351">
    <property type="component" value="Unassembled WGS sequence"/>
</dbReference>
<comment type="caution">
    <text evidence="3">The sequence shown here is derived from an EMBL/GenBank/DDBJ whole genome shotgun (WGS) entry which is preliminary data.</text>
</comment>
<reference evidence="4 5" key="1">
    <citation type="submission" date="2018-09" db="EMBL/GenBank/DDBJ databases">
        <title>Genomic investigation of the strawberry pathogen Phytophthora fragariae indicates pathogenicity is determined by transcriptional variation in three key races.</title>
        <authorList>
            <person name="Adams T.M."/>
            <person name="Armitage A.D."/>
            <person name="Sobczyk M.K."/>
            <person name="Bates H.J."/>
            <person name="Dunwell J.M."/>
            <person name="Nellist C.F."/>
            <person name="Harrison R.J."/>
        </authorList>
    </citation>
    <scope>NUCLEOTIDE SEQUENCE [LARGE SCALE GENOMIC DNA]</scope>
    <source>
        <strain evidence="2 4">BC-23</strain>
        <strain evidence="3 5">NOV-77</strain>
        <strain evidence="1 6">ONT-3</strain>
    </source>
</reference>